<dbReference type="GO" id="GO:0016491">
    <property type="term" value="F:oxidoreductase activity"/>
    <property type="evidence" value="ECO:0007669"/>
    <property type="project" value="UniProtKB-KW"/>
</dbReference>
<organism evidence="5 6">
    <name type="scientific">Actinomadura gamaensis</name>
    <dbReference type="NCBI Taxonomy" id="1763541"/>
    <lineage>
        <taxon>Bacteria</taxon>
        <taxon>Bacillati</taxon>
        <taxon>Actinomycetota</taxon>
        <taxon>Actinomycetes</taxon>
        <taxon>Streptosporangiales</taxon>
        <taxon>Thermomonosporaceae</taxon>
        <taxon>Actinomadura</taxon>
    </lineage>
</organism>
<comment type="caution">
    <text evidence="5">The sequence shown here is derived from an EMBL/GenBank/DDBJ whole genome shotgun (WGS) entry which is preliminary data.</text>
</comment>
<feature type="compositionally biased region" description="Low complexity" evidence="4">
    <location>
        <begin position="254"/>
        <end position="266"/>
    </location>
</feature>
<sequence>MAGRRVLLLGGTGEARRLAALLDGRPGVEVISSLAGRTGRAGVPSGRVRVGGFGGPDALRTWLADEAVDAVVDATHPFAARITASAAAAAADAGVPFLLLRRPGWTAGPGDDWRRVPSLEAAAANLPGERVFLTTGRTGLAAFAADDRRWFLVRSVDAPAPPAPPRMHVLLDRGPFEVEDEIELMRRHAIDVVVTKDSGGDMTAAKLTAARRLGLPVVMIDRPPVPDVPTVETVDAAAAWLLRDGRASGGRASGGRASDGRASGGRARADGLVEGDQIAQQ</sequence>
<dbReference type="PROSITE" id="PS51014">
    <property type="entry name" value="COBK_CBIJ"/>
    <property type="match status" value="1"/>
</dbReference>
<comment type="pathway">
    <text evidence="1">Cofactor biosynthesis; adenosylcobalamin biosynthesis.</text>
</comment>
<dbReference type="PANTHER" id="PTHR36925:SF1">
    <property type="entry name" value="COBALT-PRECORRIN-6A REDUCTASE"/>
    <property type="match status" value="1"/>
</dbReference>
<dbReference type="EC" id="1.3.1.106" evidence="5"/>
<dbReference type="RefSeq" id="WP_378252869.1">
    <property type="nucleotide sequence ID" value="NZ_JBHSIT010000002.1"/>
</dbReference>
<dbReference type="EMBL" id="JBHSIT010000002">
    <property type="protein sequence ID" value="MFC4907128.1"/>
    <property type="molecule type" value="Genomic_DNA"/>
</dbReference>
<proteinExistence type="predicted"/>
<dbReference type="PANTHER" id="PTHR36925">
    <property type="entry name" value="COBALT-PRECORRIN-6A REDUCTASE"/>
    <property type="match status" value="1"/>
</dbReference>
<dbReference type="NCBIfam" id="TIGR00715">
    <property type="entry name" value="precor6x_red"/>
    <property type="match status" value="1"/>
</dbReference>
<keyword evidence="3 5" id="KW-0560">Oxidoreductase</keyword>
<keyword evidence="2" id="KW-0169">Cobalamin biosynthesis</keyword>
<reference evidence="6" key="1">
    <citation type="journal article" date="2019" name="Int. J. Syst. Evol. Microbiol.">
        <title>The Global Catalogue of Microorganisms (GCM) 10K type strain sequencing project: providing services to taxonomists for standard genome sequencing and annotation.</title>
        <authorList>
            <consortium name="The Broad Institute Genomics Platform"/>
            <consortium name="The Broad Institute Genome Sequencing Center for Infectious Disease"/>
            <person name="Wu L."/>
            <person name="Ma J."/>
        </authorList>
    </citation>
    <scope>NUCLEOTIDE SEQUENCE [LARGE SCALE GENOMIC DNA]</scope>
    <source>
        <strain evidence="6">KLKA75</strain>
    </source>
</reference>
<accession>A0ABV9TSM5</accession>
<dbReference type="NCBIfam" id="NF005968">
    <property type="entry name" value="PRK08057.1-2"/>
    <property type="match status" value="1"/>
</dbReference>
<dbReference type="Pfam" id="PF02571">
    <property type="entry name" value="CbiJ"/>
    <property type="match status" value="1"/>
</dbReference>
<keyword evidence="6" id="KW-1185">Reference proteome</keyword>
<protein>
    <submittedName>
        <fullName evidence="5">Cobalt-precorrin-6A reductase</fullName>
        <ecNumber evidence="5">1.3.1.106</ecNumber>
    </submittedName>
</protein>
<gene>
    <name evidence="5" type="ORF">ACFPCY_07340</name>
</gene>
<name>A0ABV9TSM5_9ACTN</name>
<evidence type="ECO:0000256" key="1">
    <source>
        <dbReference type="ARBA" id="ARBA00004953"/>
    </source>
</evidence>
<evidence type="ECO:0000256" key="3">
    <source>
        <dbReference type="ARBA" id="ARBA00023002"/>
    </source>
</evidence>
<evidence type="ECO:0000313" key="5">
    <source>
        <dbReference type="EMBL" id="MFC4907128.1"/>
    </source>
</evidence>
<evidence type="ECO:0000313" key="6">
    <source>
        <dbReference type="Proteomes" id="UP001595872"/>
    </source>
</evidence>
<evidence type="ECO:0000256" key="2">
    <source>
        <dbReference type="ARBA" id="ARBA00022573"/>
    </source>
</evidence>
<evidence type="ECO:0000256" key="4">
    <source>
        <dbReference type="SAM" id="MobiDB-lite"/>
    </source>
</evidence>
<dbReference type="Proteomes" id="UP001595872">
    <property type="component" value="Unassembled WGS sequence"/>
</dbReference>
<dbReference type="InterPro" id="IPR003723">
    <property type="entry name" value="Precorrin-6x_reduct"/>
</dbReference>
<feature type="region of interest" description="Disordered" evidence="4">
    <location>
        <begin position="246"/>
        <end position="281"/>
    </location>
</feature>